<feature type="region of interest" description="Disordered" evidence="1">
    <location>
        <begin position="1"/>
        <end position="22"/>
    </location>
</feature>
<protein>
    <submittedName>
        <fullName evidence="2">Uncharacterized protein</fullName>
    </submittedName>
</protein>
<evidence type="ECO:0000313" key="3">
    <source>
        <dbReference type="Proteomes" id="UP001187192"/>
    </source>
</evidence>
<proteinExistence type="predicted"/>
<reference evidence="2" key="1">
    <citation type="submission" date="2023-07" db="EMBL/GenBank/DDBJ databases">
        <title>draft genome sequence of fig (Ficus carica).</title>
        <authorList>
            <person name="Takahashi T."/>
            <person name="Nishimura K."/>
        </authorList>
    </citation>
    <scope>NUCLEOTIDE SEQUENCE</scope>
</reference>
<evidence type="ECO:0000313" key="2">
    <source>
        <dbReference type="EMBL" id="GMN59223.1"/>
    </source>
</evidence>
<dbReference type="Proteomes" id="UP001187192">
    <property type="component" value="Unassembled WGS sequence"/>
</dbReference>
<dbReference type="EMBL" id="BTGU01000085">
    <property type="protein sequence ID" value="GMN59223.1"/>
    <property type="molecule type" value="Genomic_DNA"/>
</dbReference>
<sequence>MGGSSSEERGPGSTVKAGGAPSLAFGIGAKLDDGKDTEGRNSAMVKASWERGGGWVGNGGCLCWLLPFIHPSSIPICLPLGLAPASTVEVWFGDGRVDPND</sequence>
<comment type="caution">
    <text evidence="2">The sequence shown here is derived from an EMBL/GenBank/DDBJ whole genome shotgun (WGS) entry which is preliminary data.</text>
</comment>
<organism evidence="2 3">
    <name type="scientific">Ficus carica</name>
    <name type="common">Common fig</name>
    <dbReference type="NCBI Taxonomy" id="3494"/>
    <lineage>
        <taxon>Eukaryota</taxon>
        <taxon>Viridiplantae</taxon>
        <taxon>Streptophyta</taxon>
        <taxon>Embryophyta</taxon>
        <taxon>Tracheophyta</taxon>
        <taxon>Spermatophyta</taxon>
        <taxon>Magnoliopsida</taxon>
        <taxon>eudicotyledons</taxon>
        <taxon>Gunneridae</taxon>
        <taxon>Pentapetalae</taxon>
        <taxon>rosids</taxon>
        <taxon>fabids</taxon>
        <taxon>Rosales</taxon>
        <taxon>Moraceae</taxon>
        <taxon>Ficeae</taxon>
        <taxon>Ficus</taxon>
    </lineage>
</organism>
<accession>A0AA88IWD9</accession>
<evidence type="ECO:0000256" key="1">
    <source>
        <dbReference type="SAM" id="MobiDB-lite"/>
    </source>
</evidence>
<name>A0AA88IWD9_FICCA</name>
<keyword evidence="3" id="KW-1185">Reference proteome</keyword>
<feature type="compositionally biased region" description="Basic and acidic residues" evidence="1">
    <location>
        <begin position="1"/>
        <end position="10"/>
    </location>
</feature>
<dbReference type="AlphaFoldDB" id="A0AA88IWD9"/>
<gene>
    <name evidence="2" type="ORF">TIFTF001_028318</name>
</gene>